<dbReference type="InterPro" id="IPR013083">
    <property type="entry name" value="Znf_RING/FYVE/PHD"/>
</dbReference>
<dbReference type="SUPFAM" id="SSF54001">
    <property type="entry name" value="Cysteine proteinases"/>
    <property type="match status" value="1"/>
</dbReference>
<proteinExistence type="predicted"/>
<dbReference type="SUPFAM" id="SSF57903">
    <property type="entry name" value="FYVE/PHD zinc finger"/>
    <property type="match status" value="1"/>
</dbReference>
<keyword evidence="7" id="KW-1185">Reference proteome</keyword>
<dbReference type="InterPro" id="IPR038765">
    <property type="entry name" value="Papain-like_cys_pep_sf"/>
</dbReference>
<evidence type="ECO:0000256" key="1">
    <source>
        <dbReference type="ARBA" id="ARBA00022723"/>
    </source>
</evidence>
<organism evidence="6 7">
    <name type="scientific">Pocillopora meandrina</name>
    <dbReference type="NCBI Taxonomy" id="46732"/>
    <lineage>
        <taxon>Eukaryota</taxon>
        <taxon>Metazoa</taxon>
        <taxon>Cnidaria</taxon>
        <taxon>Anthozoa</taxon>
        <taxon>Hexacorallia</taxon>
        <taxon>Scleractinia</taxon>
        <taxon>Astrocoeniina</taxon>
        <taxon>Pocilloporidae</taxon>
        <taxon>Pocillopora</taxon>
    </lineage>
</organism>
<dbReference type="InterPro" id="IPR019786">
    <property type="entry name" value="Zinc_finger_PHD-type_CS"/>
</dbReference>
<dbReference type="AlphaFoldDB" id="A0AAU9WGD8"/>
<keyword evidence="2 4" id="KW-0863">Zinc-finger</keyword>
<evidence type="ECO:0000313" key="7">
    <source>
        <dbReference type="Proteomes" id="UP001159428"/>
    </source>
</evidence>
<dbReference type="PROSITE" id="PS01359">
    <property type="entry name" value="ZF_PHD_1"/>
    <property type="match status" value="1"/>
</dbReference>
<dbReference type="PROSITE" id="PS50016">
    <property type="entry name" value="ZF_PHD_2"/>
    <property type="match status" value="1"/>
</dbReference>
<dbReference type="InterPro" id="IPR011011">
    <property type="entry name" value="Znf_FYVE_PHD"/>
</dbReference>
<protein>
    <recommendedName>
        <fullName evidence="5">PHD-type domain-containing protein</fullName>
    </recommendedName>
</protein>
<dbReference type="SMART" id="SM00249">
    <property type="entry name" value="PHD"/>
    <property type="match status" value="1"/>
</dbReference>
<evidence type="ECO:0000256" key="2">
    <source>
        <dbReference type="ARBA" id="ARBA00022771"/>
    </source>
</evidence>
<feature type="non-terminal residue" evidence="6">
    <location>
        <position position="1"/>
    </location>
</feature>
<evidence type="ECO:0000259" key="5">
    <source>
        <dbReference type="PROSITE" id="PS50016"/>
    </source>
</evidence>
<dbReference type="InterPro" id="IPR001965">
    <property type="entry name" value="Znf_PHD"/>
</dbReference>
<dbReference type="PANTHER" id="PTHR34718">
    <property type="entry name" value="PHD-TYPE DOMAIN-CONTAINING PROTEIN"/>
    <property type="match status" value="1"/>
</dbReference>
<accession>A0AAU9WGD8</accession>
<feature type="domain" description="PHD-type" evidence="5">
    <location>
        <begin position="170"/>
        <end position="217"/>
    </location>
</feature>
<keyword evidence="3" id="KW-0862">Zinc</keyword>
<keyword evidence="1" id="KW-0479">Metal-binding</keyword>
<dbReference type="GO" id="GO:0008270">
    <property type="term" value="F:zinc ion binding"/>
    <property type="evidence" value="ECO:0007669"/>
    <property type="project" value="UniProtKB-KW"/>
</dbReference>
<evidence type="ECO:0000256" key="3">
    <source>
        <dbReference type="ARBA" id="ARBA00022833"/>
    </source>
</evidence>
<comment type="caution">
    <text evidence="6">The sequence shown here is derived from an EMBL/GenBank/DDBJ whole genome shotgun (WGS) entry which is preliminary data.</text>
</comment>
<gene>
    <name evidence="6" type="ORF">PMEA_00005937</name>
</gene>
<dbReference type="Gene3D" id="3.30.40.10">
    <property type="entry name" value="Zinc/RING finger domain, C3HC4 (zinc finger)"/>
    <property type="match status" value="1"/>
</dbReference>
<dbReference type="Pfam" id="PF00628">
    <property type="entry name" value="PHD"/>
    <property type="match status" value="1"/>
</dbReference>
<sequence>LDDNVINQSQKLLKKQFPNIGGWQDTLLCQTSFSAVTDESVQIHHTEKNHWVCSTSINGHLRVYDSSSSKNITSSMEIQLAECYQTLATDRTLAVELPPAQTQQGGVDCGLFAIAFAYELANGNDPSDVSFDQGKMRQHLVQCLEKRRLEAFPRQLNTARFNKRQTYDIGLFCYCSMPECWDDMLQCDLCEEWLHMACEGLKTAPKGEWLCSVCRPPKSIGVRYC</sequence>
<reference evidence="6 7" key="1">
    <citation type="submission" date="2022-05" db="EMBL/GenBank/DDBJ databases">
        <authorList>
            <consortium name="Genoscope - CEA"/>
            <person name="William W."/>
        </authorList>
    </citation>
    <scope>NUCLEOTIDE SEQUENCE [LARGE SCALE GENOMIC DNA]</scope>
</reference>
<evidence type="ECO:0000256" key="4">
    <source>
        <dbReference type="PROSITE-ProRule" id="PRU00146"/>
    </source>
</evidence>
<name>A0AAU9WGD8_9CNID</name>
<dbReference type="InterPro" id="IPR019787">
    <property type="entry name" value="Znf_PHD-finger"/>
</dbReference>
<dbReference type="Gene3D" id="3.40.395.10">
    <property type="entry name" value="Adenoviral Proteinase, Chain A"/>
    <property type="match status" value="1"/>
</dbReference>
<evidence type="ECO:0000313" key="6">
    <source>
        <dbReference type="EMBL" id="CAH3113922.1"/>
    </source>
</evidence>
<dbReference type="Proteomes" id="UP001159428">
    <property type="component" value="Unassembled WGS sequence"/>
</dbReference>
<dbReference type="PANTHER" id="PTHR34718:SF2">
    <property type="entry name" value="PHD-TYPE DOMAIN-CONTAINING PROTEIN"/>
    <property type="match status" value="1"/>
</dbReference>
<dbReference type="EMBL" id="CALNXJ010000014">
    <property type="protein sequence ID" value="CAH3113922.1"/>
    <property type="molecule type" value="Genomic_DNA"/>
</dbReference>